<accession>A0AAU9FLQ0</accession>
<dbReference type="AlphaFoldDB" id="A0AAU9FLQ0"/>
<keyword evidence="3" id="KW-1185">Reference proteome</keyword>
<keyword evidence="1" id="KW-0472">Membrane</keyword>
<dbReference type="InterPro" id="IPR012674">
    <property type="entry name" value="Calycin"/>
</dbReference>
<reference evidence="2 3" key="1">
    <citation type="submission" date="2024-02" db="EMBL/GenBank/DDBJ databases">
        <title>A chromosome-level genome assembly of Drosophila madeirensis, a fruit fly species endemic to Madeira island.</title>
        <authorList>
            <person name="Tomihara K."/>
            <person name="Llopart A."/>
            <person name="Yamamoto D."/>
        </authorList>
    </citation>
    <scope>NUCLEOTIDE SEQUENCE [LARGE SCALE GENOMIC DNA]</scope>
    <source>
        <strain evidence="2 3">RF1</strain>
    </source>
</reference>
<protein>
    <submittedName>
        <fullName evidence="2">Uncharacterized protein</fullName>
    </submittedName>
</protein>
<name>A0AAU9FLQ0_DROMD</name>
<dbReference type="EMBL" id="AP029265">
    <property type="protein sequence ID" value="BFF96565.1"/>
    <property type="molecule type" value="Genomic_DNA"/>
</dbReference>
<keyword evidence="1" id="KW-0812">Transmembrane</keyword>
<sequence>MIQAKVTRRCISLSFLVLGIVAMFASTGVYAPQPGSCRQLKHTIADSTYKGIMIHRSMYLDVFGEQEANKPPSPVNLCIAIALPPKNRKLQYVILGTDHKQYVVIYICHYLKATKSHEEMINTYTAEKKSSKETLVGISEAFTKNGVNETLQLMLCDY</sequence>
<evidence type="ECO:0000313" key="2">
    <source>
        <dbReference type="EMBL" id="BFF96565.1"/>
    </source>
</evidence>
<evidence type="ECO:0000256" key="1">
    <source>
        <dbReference type="SAM" id="Phobius"/>
    </source>
</evidence>
<proteinExistence type="predicted"/>
<evidence type="ECO:0000313" key="3">
    <source>
        <dbReference type="Proteomes" id="UP001500889"/>
    </source>
</evidence>
<gene>
    <name evidence="2" type="ORF">DMAD_05177</name>
</gene>
<dbReference type="Gene3D" id="2.40.128.20">
    <property type="match status" value="1"/>
</dbReference>
<keyword evidence="1" id="KW-1133">Transmembrane helix</keyword>
<feature type="transmembrane region" description="Helical" evidence="1">
    <location>
        <begin position="12"/>
        <end position="31"/>
    </location>
</feature>
<organism evidence="2 3">
    <name type="scientific">Drosophila madeirensis</name>
    <name type="common">Fruit fly</name>
    <dbReference type="NCBI Taxonomy" id="30013"/>
    <lineage>
        <taxon>Eukaryota</taxon>
        <taxon>Metazoa</taxon>
        <taxon>Ecdysozoa</taxon>
        <taxon>Arthropoda</taxon>
        <taxon>Hexapoda</taxon>
        <taxon>Insecta</taxon>
        <taxon>Pterygota</taxon>
        <taxon>Neoptera</taxon>
        <taxon>Endopterygota</taxon>
        <taxon>Diptera</taxon>
        <taxon>Brachycera</taxon>
        <taxon>Muscomorpha</taxon>
        <taxon>Ephydroidea</taxon>
        <taxon>Drosophilidae</taxon>
        <taxon>Drosophila</taxon>
        <taxon>Sophophora</taxon>
    </lineage>
</organism>
<dbReference type="Proteomes" id="UP001500889">
    <property type="component" value="Chromosome J"/>
</dbReference>